<dbReference type="GO" id="GO:0006874">
    <property type="term" value="P:intracellular calcium ion homeostasis"/>
    <property type="evidence" value="ECO:0007669"/>
    <property type="project" value="TreeGrafter"/>
</dbReference>
<dbReference type="InterPro" id="IPR023298">
    <property type="entry name" value="ATPase_P-typ_TM_dom_sf"/>
</dbReference>
<dbReference type="EMBL" id="CCBQ010000042">
    <property type="protein sequence ID" value="CDO95098.1"/>
    <property type="molecule type" value="Genomic_DNA"/>
</dbReference>
<dbReference type="InterPro" id="IPR047820">
    <property type="entry name" value="P5A-type_ATPase"/>
</dbReference>
<keyword evidence="11 12" id="KW-0472">Membrane</keyword>
<dbReference type="PRINTS" id="PR00119">
    <property type="entry name" value="CATATPASE"/>
</dbReference>
<dbReference type="SUPFAM" id="SSF81660">
    <property type="entry name" value="Metal cation-transporting ATPase, ATP-binding domain N"/>
    <property type="match status" value="1"/>
</dbReference>
<evidence type="ECO:0000256" key="12">
    <source>
        <dbReference type="SAM" id="Phobius"/>
    </source>
</evidence>
<evidence type="ECO:0000256" key="6">
    <source>
        <dbReference type="ARBA" id="ARBA00022824"/>
    </source>
</evidence>
<feature type="transmembrane region" description="Helical" evidence="12">
    <location>
        <begin position="1076"/>
        <end position="1096"/>
    </location>
</feature>
<feature type="transmembrane region" description="Helical" evidence="12">
    <location>
        <begin position="219"/>
        <end position="236"/>
    </location>
</feature>
<dbReference type="Pfam" id="PF13246">
    <property type="entry name" value="Cation_ATPase"/>
    <property type="match status" value="1"/>
</dbReference>
<dbReference type="InterPro" id="IPR036412">
    <property type="entry name" value="HAD-like_sf"/>
</dbReference>
<dbReference type="SUPFAM" id="SSF81665">
    <property type="entry name" value="Calcium ATPase, transmembrane domain M"/>
    <property type="match status" value="1"/>
</dbReference>
<dbReference type="FunFam" id="2.70.150.10:FF:000049">
    <property type="entry name" value="Cation-transporting ATPase"/>
    <property type="match status" value="1"/>
</dbReference>
<dbReference type="NCBIfam" id="TIGR01494">
    <property type="entry name" value="ATPase_P-type"/>
    <property type="match status" value="1"/>
</dbReference>
<dbReference type="SFLD" id="SFLDG00002">
    <property type="entry name" value="C1.7:_P-type_atpase_like"/>
    <property type="match status" value="1"/>
</dbReference>
<protein>
    <submittedName>
        <fullName evidence="15">WGS project CCBQ000000000 data, contig 00011</fullName>
    </submittedName>
</protein>
<dbReference type="Gene3D" id="3.40.1110.10">
    <property type="entry name" value="Calcium-transporting ATPase, cytoplasmic domain N"/>
    <property type="match status" value="1"/>
</dbReference>
<dbReference type="OrthoDB" id="48943at2759"/>
<dbReference type="InterPro" id="IPR044492">
    <property type="entry name" value="P_typ_ATPase_HD_dom"/>
</dbReference>
<feature type="domain" description="P5A-ATPase transmembrane helical hairpin" evidence="14">
    <location>
        <begin position="46"/>
        <end position="114"/>
    </location>
</feature>
<dbReference type="GO" id="GO:0016887">
    <property type="term" value="F:ATP hydrolysis activity"/>
    <property type="evidence" value="ECO:0007669"/>
    <property type="project" value="InterPro"/>
</dbReference>
<keyword evidence="5" id="KW-0547">Nucleotide-binding</keyword>
<evidence type="ECO:0000259" key="14">
    <source>
        <dbReference type="Pfam" id="PF23143"/>
    </source>
</evidence>
<evidence type="ECO:0000256" key="4">
    <source>
        <dbReference type="ARBA" id="ARBA00022723"/>
    </source>
</evidence>
<dbReference type="NCBIfam" id="TIGR01657">
    <property type="entry name" value="P-ATPase-V"/>
    <property type="match status" value="1"/>
</dbReference>
<dbReference type="Gene3D" id="2.70.150.10">
    <property type="entry name" value="Calcium-transporting ATPase, cytoplasmic transduction domain A"/>
    <property type="match status" value="1"/>
</dbReference>
<dbReference type="SFLD" id="SFLDF00027">
    <property type="entry name" value="p-type_atpase"/>
    <property type="match status" value="1"/>
</dbReference>
<evidence type="ECO:0000313" key="15">
    <source>
        <dbReference type="EMBL" id="CDO95098.1"/>
    </source>
</evidence>
<evidence type="ECO:0000256" key="11">
    <source>
        <dbReference type="ARBA" id="ARBA00023136"/>
    </source>
</evidence>
<evidence type="ECO:0000256" key="7">
    <source>
        <dbReference type="ARBA" id="ARBA00022840"/>
    </source>
</evidence>
<dbReference type="SUPFAM" id="SSF81653">
    <property type="entry name" value="Calcium ATPase, transduction domain A"/>
    <property type="match status" value="1"/>
</dbReference>
<feature type="transmembrane region" description="Helical" evidence="12">
    <location>
        <begin position="1011"/>
        <end position="1032"/>
    </location>
</feature>
<keyword evidence="3 12" id="KW-0812">Transmembrane</keyword>
<feature type="domain" description="P-type ATPase A" evidence="13">
    <location>
        <begin position="277"/>
        <end position="407"/>
    </location>
</feature>
<dbReference type="Pfam" id="PF23143">
    <property type="entry name" value="2TM_P5A-ATPase"/>
    <property type="match status" value="1"/>
</dbReference>
<dbReference type="FunFam" id="3.40.50.1000:FF:000071">
    <property type="entry name" value="Cation-transporting ATPase"/>
    <property type="match status" value="1"/>
</dbReference>
<dbReference type="InterPro" id="IPR059000">
    <property type="entry name" value="ATPase_P-type_domA"/>
</dbReference>
<dbReference type="GO" id="GO:0046872">
    <property type="term" value="F:metal ion binding"/>
    <property type="evidence" value="ECO:0007669"/>
    <property type="project" value="UniProtKB-KW"/>
</dbReference>
<keyword evidence="7" id="KW-0067">ATP-binding</keyword>
<dbReference type="SFLD" id="SFLDS00003">
    <property type="entry name" value="Haloacid_Dehalogenase"/>
    <property type="match status" value="1"/>
</dbReference>
<dbReference type="CDD" id="cd07543">
    <property type="entry name" value="P-type_ATPase_cation"/>
    <property type="match status" value="1"/>
</dbReference>
<evidence type="ECO:0000256" key="1">
    <source>
        <dbReference type="ARBA" id="ARBA00004477"/>
    </source>
</evidence>
<dbReference type="InterPro" id="IPR057255">
    <property type="entry name" value="2TM_P5A-ATPase"/>
</dbReference>
<dbReference type="InterPro" id="IPR008250">
    <property type="entry name" value="ATPase_P-typ_transduc_dom_A_sf"/>
</dbReference>
<evidence type="ECO:0000259" key="13">
    <source>
        <dbReference type="Pfam" id="PF00122"/>
    </source>
</evidence>
<gene>
    <name evidence="15" type="ORF">KLDO_g3346</name>
</gene>
<evidence type="ECO:0000313" key="16">
    <source>
        <dbReference type="Proteomes" id="UP000031516"/>
    </source>
</evidence>
<dbReference type="Pfam" id="PF00122">
    <property type="entry name" value="E1-E2_ATPase"/>
    <property type="match status" value="1"/>
</dbReference>
<keyword evidence="6" id="KW-0256">Endoplasmic reticulum</keyword>
<accession>A0A0A8LAF0</accession>
<evidence type="ECO:0000256" key="9">
    <source>
        <dbReference type="ARBA" id="ARBA00022967"/>
    </source>
</evidence>
<dbReference type="Gene3D" id="3.40.50.1000">
    <property type="entry name" value="HAD superfamily/HAD-like"/>
    <property type="match status" value="1"/>
</dbReference>
<feature type="transmembrane region" description="Helical" evidence="12">
    <location>
        <begin position="1195"/>
        <end position="1213"/>
    </location>
</feature>
<dbReference type="InterPro" id="IPR001757">
    <property type="entry name" value="P_typ_ATPase"/>
</dbReference>
<dbReference type="InterPro" id="IPR023214">
    <property type="entry name" value="HAD_sf"/>
</dbReference>
<dbReference type="InterPro" id="IPR006544">
    <property type="entry name" value="P-type_TPase_V"/>
</dbReference>
<comment type="caution">
    <text evidence="15">The sequence shown here is derived from an EMBL/GenBank/DDBJ whole genome shotgun (WGS) entry which is preliminary data.</text>
</comment>
<dbReference type="Proteomes" id="UP000031516">
    <property type="component" value="Unassembled WGS sequence"/>
</dbReference>
<reference evidence="15 16" key="1">
    <citation type="submission" date="2014-03" db="EMBL/GenBank/DDBJ databases">
        <title>The genome of Kluyveromyces dobzhanskii.</title>
        <authorList>
            <person name="Nystedt B."/>
            <person name="Astrom S."/>
        </authorList>
    </citation>
    <scope>NUCLEOTIDE SEQUENCE [LARGE SCALE GENOMIC DNA]</scope>
    <source>
        <strain evidence="15 16">CBS 2104</strain>
    </source>
</reference>
<keyword evidence="4" id="KW-0479">Metal-binding</keyword>
<dbReference type="PROSITE" id="PS00154">
    <property type="entry name" value="ATPASE_E1_E2"/>
    <property type="match status" value="1"/>
</dbReference>
<keyword evidence="9" id="KW-1278">Translocase</keyword>
<evidence type="ECO:0000256" key="5">
    <source>
        <dbReference type="ARBA" id="ARBA00022741"/>
    </source>
</evidence>
<keyword evidence="10 12" id="KW-1133">Transmembrane helix</keyword>
<dbReference type="GO" id="GO:0015662">
    <property type="term" value="F:P-type ion transporter activity"/>
    <property type="evidence" value="ECO:0007669"/>
    <property type="project" value="TreeGrafter"/>
</dbReference>
<feature type="transmembrane region" description="Helical" evidence="12">
    <location>
        <begin position="79"/>
        <end position="97"/>
    </location>
</feature>
<keyword evidence="8" id="KW-0460">Magnesium</keyword>
<evidence type="ECO:0000256" key="8">
    <source>
        <dbReference type="ARBA" id="ARBA00022842"/>
    </source>
</evidence>
<dbReference type="GO" id="GO:0005524">
    <property type="term" value="F:ATP binding"/>
    <property type="evidence" value="ECO:0007669"/>
    <property type="project" value="UniProtKB-KW"/>
</dbReference>
<name>A0A0A8LAF0_9SACH</name>
<feature type="transmembrane region" description="Helical" evidence="12">
    <location>
        <begin position="1156"/>
        <end position="1175"/>
    </location>
</feature>
<evidence type="ECO:0000256" key="2">
    <source>
        <dbReference type="ARBA" id="ARBA00006000"/>
    </source>
</evidence>
<dbReference type="GO" id="GO:0019829">
    <property type="term" value="F:ATPase-coupled monoatomic cation transmembrane transporter activity"/>
    <property type="evidence" value="ECO:0007669"/>
    <property type="project" value="TreeGrafter"/>
</dbReference>
<dbReference type="GO" id="GO:0005789">
    <property type="term" value="C:endoplasmic reticulum membrane"/>
    <property type="evidence" value="ECO:0007669"/>
    <property type="project" value="UniProtKB-SubCell"/>
</dbReference>
<comment type="similarity">
    <text evidence="2">Belongs to the cation transport ATPase (P-type) (TC 3.A.3) family. Type V subfamily.</text>
</comment>
<dbReference type="SUPFAM" id="SSF56784">
    <property type="entry name" value="HAD-like"/>
    <property type="match status" value="1"/>
</dbReference>
<dbReference type="InterPro" id="IPR023299">
    <property type="entry name" value="ATPase_P-typ_cyto_dom_N"/>
</dbReference>
<dbReference type="PANTHER" id="PTHR45630:SF7">
    <property type="entry name" value="ENDOPLASMIC RETICULUM TRANSMEMBRANE HELIX TRANSLOCASE"/>
    <property type="match status" value="1"/>
</dbReference>
<organism evidence="15 16">
    <name type="scientific">Kluyveromyces dobzhanskii CBS 2104</name>
    <dbReference type="NCBI Taxonomy" id="1427455"/>
    <lineage>
        <taxon>Eukaryota</taxon>
        <taxon>Fungi</taxon>
        <taxon>Dikarya</taxon>
        <taxon>Ascomycota</taxon>
        <taxon>Saccharomycotina</taxon>
        <taxon>Saccharomycetes</taxon>
        <taxon>Saccharomycetales</taxon>
        <taxon>Saccharomycetaceae</taxon>
        <taxon>Kluyveromyces</taxon>
    </lineage>
</organism>
<feature type="transmembrane region" description="Helical" evidence="12">
    <location>
        <begin position="1039"/>
        <end position="1056"/>
    </location>
</feature>
<dbReference type="InterPro" id="IPR018303">
    <property type="entry name" value="ATPase_P-typ_P_site"/>
</dbReference>
<sequence length="1229" mass="137258">MNQVVKRLVSRDSGTYRLPNDVTMAAKQYVDSPLVKDSTPLATKTFSMRPYVLPFIPLYATFLHIYYTQYDTFIKGPEWTFVYLGTLVSLNALIALLPEWNVNIAVWFNYVPVKLEEATHLLIQTTPNNGASGVVEIQRATEDGHLQVFFQFQKKRFLWHEETQVFSSPKFLVDTSPKIAEFQNSKGLDGDLTHHKRLYGENSFDIPIPTFLELFKEHAVAPFFIFQLFCVALWLFDDLWYYSLFNLFMIVAMEATSVFQRLSTLKEFRTMGIKPYSINVFRNGKWVEMQTDKLFPMDLVSITRTAEDSAIPCDLLLIDGSCIVNEAMLSGESTPLLKESIKLRPAQDQLQLDGVDKNAVLHGGTKALQVTAPEKKSNIPLPPDGGALAVVTKTGFETSQGSLVRVMIFSAERVDVGNKEALYFILFLLVFAIVASWYVWQEGTRMGRIQSKLILDCILIITSVVPPELPMELTMAVNSSLAALSKFYVYCTEPFRIPYAGRIDVCCFDKTGTLTAEDLVFEGLAGLHDGTDVLTLKSANDAPQAVLSAIGAAHALVKLNDGEIVGDPMEKATLKAASWNVEHKDVVKRDGSENIRILRRFQFSSSLKRSASIATQGNHYFAAVKGAPETIRERLISVPGDYDEIYKSFTRSGSRVLALAYKGLPKLSTSQIDDTDRDEVETELTFGAFLVFHCPLKDDAIETIKMLNESSHRSIMITGDNPLTAVHVAKEVGIVDRETLILDEPVDGSTHALVMRNVDETIVKPFNPDTDTFDEREIFQKYDLAVTGYALNLLQEHKQLKDVIRHAWIYARVSPGQKEFVLITLKEMGYQTLMCGDGTNDVGALKQAHVGIALLNGTEDSLKKLQEQRRIESVKAVYEKQCSFMDRWNQPYPPVPAAIADLYPPGSNNPHYLKAMEKKGVEITPEMRKLAIEVSAKPAVVKKAEPKKQSASDLADMMMGSLGEMEDEDTPTLKLGDASCAAPFTSKLANVNAVTNIIRQGRCALINTIQMYKILALNCLISAYSLSVIYLAGVKFGDGQATVSGLLLSVCFLSISRGKPLEKLSKERPQPGIFNVYIMGSILGQFAVHITTLIYITTEIYKIEPREPQVDLEKEFVPSLLNTGIFMVQLAQQVSTFVVNYQGEPFRENIRNNKGMYYGIIGVSVLALCGSTEFLPELNAAMKFVPMDDIFKVKLTGTLLLDFFGSWAFELFFKFFFMNSKAADIAERN</sequence>
<evidence type="ECO:0000256" key="10">
    <source>
        <dbReference type="ARBA" id="ARBA00022989"/>
    </source>
</evidence>
<keyword evidence="16" id="KW-1185">Reference proteome</keyword>
<feature type="transmembrane region" description="Helical" evidence="12">
    <location>
        <begin position="421"/>
        <end position="440"/>
    </location>
</feature>
<dbReference type="PROSITE" id="PS01229">
    <property type="entry name" value="COF_2"/>
    <property type="match status" value="1"/>
</dbReference>
<evidence type="ECO:0000256" key="3">
    <source>
        <dbReference type="ARBA" id="ARBA00022692"/>
    </source>
</evidence>
<dbReference type="AlphaFoldDB" id="A0A0A8LAF0"/>
<feature type="transmembrane region" description="Helical" evidence="12">
    <location>
        <begin position="242"/>
        <end position="259"/>
    </location>
</feature>
<proteinExistence type="inferred from homology"/>
<dbReference type="PANTHER" id="PTHR45630">
    <property type="entry name" value="CATION-TRANSPORTING ATPASE-RELATED"/>
    <property type="match status" value="1"/>
</dbReference>
<feature type="transmembrane region" description="Helical" evidence="12">
    <location>
        <begin position="51"/>
        <end position="67"/>
    </location>
</feature>
<comment type="subcellular location">
    <subcellularLocation>
        <location evidence="1">Endoplasmic reticulum membrane</location>
        <topology evidence="1">Multi-pass membrane protein</topology>
    </subcellularLocation>
</comment>